<dbReference type="GO" id="GO:0005737">
    <property type="term" value="C:cytoplasm"/>
    <property type="evidence" value="ECO:0007669"/>
    <property type="project" value="UniProtKB-SubCell"/>
</dbReference>
<dbReference type="Gene3D" id="1.10.3120.10">
    <property type="entry name" value="Trigger factor, C-terminal domain"/>
    <property type="match status" value="1"/>
</dbReference>
<evidence type="ECO:0000256" key="3">
    <source>
        <dbReference type="ARBA" id="ARBA00013194"/>
    </source>
</evidence>
<proteinExistence type="inferred from homology"/>
<dbReference type="Pfam" id="PF05697">
    <property type="entry name" value="Trigger_N"/>
    <property type="match status" value="1"/>
</dbReference>
<keyword evidence="9 11" id="KW-0131">Cell cycle</keyword>
<organism evidence="15 16">
    <name type="scientific">Candidatus Muproteobacteria bacterium RBG_16_64_11</name>
    <dbReference type="NCBI Taxonomy" id="1817758"/>
    <lineage>
        <taxon>Bacteria</taxon>
        <taxon>Pseudomonadati</taxon>
        <taxon>Pseudomonadota</taxon>
        <taxon>Candidatus Muproteobacteria</taxon>
    </lineage>
</organism>
<dbReference type="InterPro" id="IPR001179">
    <property type="entry name" value="PPIase_FKBP_dom"/>
</dbReference>
<comment type="catalytic activity">
    <reaction evidence="1 11 12">
        <text>[protein]-peptidylproline (omega=180) = [protein]-peptidylproline (omega=0)</text>
        <dbReference type="Rhea" id="RHEA:16237"/>
        <dbReference type="Rhea" id="RHEA-COMP:10747"/>
        <dbReference type="Rhea" id="RHEA-COMP:10748"/>
        <dbReference type="ChEBI" id="CHEBI:83833"/>
        <dbReference type="ChEBI" id="CHEBI:83834"/>
        <dbReference type="EC" id="5.2.1.8"/>
    </reaction>
</comment>
<dbReference type="GO" id="GO:0003755">
    <property type="term" value="F:peptidyl-prolyl cis-trans isomerase activity"/>
    <property type="evidence" value="ECO:0007669"/>
    <property type="project" value="UniProtKB-UniRule"/>
</dbReference>
<evidence type="ECO:0000256" key="5">
    <source>
        <dbReference type="ARBA" id="ARBA00022618"/>
    </source>
</evidence>
<dbReference type="PROSITE" id="PS50059">
    <property type="entry name" value="FKBP_PPIASE"/>
    <property type="match status" value="1"/>
</dbReference>
<dbReference type="HAMAP" id="MF_00303">
    <property type="entry name" value="Trigger_factor_Tig"/>
    <property type="match status" value="1"/>
</dbReference>
<comment type="subcellular location">
    <subcellularLocation>
        <location evidence="11">Cytoplasm</location>
    </subcellularLocation>
    <text evidence="11">About half TF is bound to the ribosome near the polypeptide exit tunnel while the other half is free in the cytoplasm.</text>
</comment>
<comment type="similarity">
    <text evidence="2 11 13">Belongs to the FKBP-type PPIase family. Tig subfamily.</text>
</comment>
<reference evidence="15 16" key="1">
    <citation type="journal article" date="2016" name="Nat. Commun.">
        <title>Thousands of microbial genomes shed light on interconnected biogeochemical processes in an aquifer system.</title>
        <authorList>
            <person name="Anantharaman K."/>
            <person name="Brown C.T."/>
            <person name="Hug L.A."/>
            <person name="Sharon I."/>
            <person name="Castelle C.J."/>
            <person name="Probst A.J."/>
            <person name="Thomas B.C."/>
            <person name="Singh A."/>
            <person name="Wilkins M.J."/>
            <person name="Karaoz U."/>
            <person name="Brodie E.L."/>
            <person name="Williams K.H."/>
            <person name="Hubbard S.S."/>
            <person name="Banfield J.F."/>
        </authorList>
    </citation>
    <scope>NUCLEOTIDE SEQUENCE [LARGE SCALE GENOMIC DNA]</scope>
</reference>
<dbReference type="PANTHER" id="PTHR30560">
    <property type="entry name" value="TRIGGER FACTOR CHAPERONE AND PEPTIDYL-PROLYL CIS/TRANS ISOMERASE"/>
    <property type="match status" value="1"/>
</dbReference>
<dbReference type="GO" id="GO:0044183">
    <property type="term" value="F:protein folding chaperone"/>
    <property type="evidence" value="ECO:0007669"/>
    <property type="project" value="TreeGrafter"/>
</dbReference>
<dbReference type="NCBIfam" id="TIGR00115">
    <property type="entry name" value="tig"/>
    <property type="match status" value="1"/>
</dbReference>
<dbReference type="InterPro" id="IPR008881">
    <property type="entry name" value="Trigger_fac_ribosome-bd_bac"/>
</dbReference>
<dbReference type="EMBL" id="MFSS01000108">
    <property type="protein sequence ID" value="OGI41933.1"/>
    <property type="molecule type" value="Genomic_DNA"/>
</dbReference>
<comment type="function">
    <text evidence="11">Involved in protein export. Acts as a chaperone by maintaining the newly synthesized protein in an open conformation. Functions as a peptidyl-prolyl cis-trans isomerase.</text>
</comment>
<evidence type="ECO:0000256" key="9">
    <source>
        <dbReference type="ARBA" id="ARBA00023306"/>
    </source>
</evidence>
<feature type="domain" description="PPIase FKBP-type" evidence="14">
    <location>
        <begin position="161"/>
        <end position="243"/>
    </location>
</feature>
<evidence type="ECO:0000256" key="4">
    <source>
        <dbReference type="ARBA" id="ARBA00016902"/>
    </source>
</evidence>
<dbReference type="PANTHER" id="PTHR30560:SF3">
    <property type="entry name" value="TRIGGER FACTOR-LIKE PROTEIN TIG, CHLOROPLASTIC"/>
    <property type="match status" value="1"/>
</dbReference>
<protein>
    <recommendedName>
        <fullName evidence="4 11">Trigger factor</fullName>
        <shortName evidence="11">TF</shortName>
        <ecNumber evidence="3 11">5.2.1.8</ecNumber>
    </recommendedName>
    <alternativeName>
        <fullName evidence="10 11">PPIase</fullName>
    </alternativeName>
</protein>
<dbReference type="SUPFAM" id="SSF102735">
    <property type="entry name" value="Trigger factor ribosome-binding domain"/>
    <property type="match status" value="1"/>
</dbReference>
<dbReference type="Gene3D" id="3.30.70.1050">
    <property type="entry name" value="Trigger factor ribosome-binding domain"/>
    <property type="match status" value="1"/>
</dbReference>
<evidence type="ECO:0000259" key="14">
    <source>
        <dbReference type="PROSITE" id="PS50059"/>
    </source>
</evidence>
<dbReference type="STRING" id="1817758.A2150_08645"/>
<dbReference type="InterPro" id="IPR036611">
    <property type="entry name" value="Trigger_fac_ribosome-bd_sf"/>
</dbReference>
<dbReference type="GO" id="GO:0015031">
    <property type="term" value="P:protein transport"/>
    <property type="evidence" value="ECO:0007669"/>
    <property type="project" value="UniProtKB-UniRule"/>
</dbReference>
<dbReference type="PIRSF" id="PIRSF003095">
    <property type="entry name" value="Trigger_factor"/>
    <property type="match status" value="1"/>
</dbReference>
<evidence type="ECO:0000256" key="7">
    <source>
        <dbReference type="ARBA" id="ARBA00023186"/>
    </source>
</evidence>
<dbReference type="Pfam" id="PF00254">
    <property type="entry name" value="FKBP_C"/>
    <property type="match status" value="1"/>
</dbReference>
<evidence type="ECO:0000256" key="1">
    <source>
        <dbReference type="ARBA" id="ARBA00000971"/>
    </source>
</evidence>
<evidence type="ECO:0000256" key="11">
    <source>
        <dbReference type="HAMAP-Rule" id="MF_00303"/>
    </source>
</evidence>
<sequence>MQVSVEATGNIGRRMTVAVPSERFEKEFSERLKRLSRTVRFPGFRPGKAPLKMIEAQYGEKVMQEVVSELIRSSFYEAVTGQGLSPAGGPRIEPKALGRGKDLEYTAEFEIYPSIARLDIAGATIERPVCSVQPEDVERTLEIMRKQRTVWKPVERPGQVGDRLSIDFEGRLDDVPFEGGQARNFSLVLGGDVLIDGFEQGLVGARAGEERTLNLDFPADYRNQQLAGKTAEFLVKVNRVEEPMLPEVDADFARQFGIGDGSTDSLRAEVRANLEQEMEERVHAAVRDQVFKAIMELNRFEIPKALQDAEVERLVQQRRATLQSQGIPLEKAPVDPILFLDEARQRVALGLILAEIVKQRGLKVAPERVRARIEKLAASYESPQEFIQWHYSQPERLAQVESVVLEEQAVELLLQGAQVVDKPTGFQDLMQGNKPVT</sequence>
<comment type="domain">
    <text evidence="11">Consists of 3 domains; the N-terminus binds the ribosome, the middle domain has PPIase activity, while the C-terminus has intrinsic chaperone activity on its own.</text>
</comment>
<dbReference type="InterPro" id="IPR008880">
    <property type="entry name" value="Trigger_fac_C"/>
</dbReference>
<name>A0A1F6T9Y4_9PROT</name>
<dbReference type="AlphaFoldDB" id="A0A1F6T9Y4"/>
<dbReference type="EC" id="5.2.1.8" evidence="3 11"/>
<evidence type="ECO:0000256" key="10">
    <source>
        <dbReference type="ARBA" id="ARBA00029986"/>
    </source>
</evidence>
<keyword evidence="11" id="KW-0963">Cytoplasm</keyword>
<keyword evidence="7 11" id="KW-0143">Chaperone</keyword>
<evidence type="ECO:0000256" key="13">
    <source>
        <dbReference type="RuleBase" id="RU003914"/>
    </source>
</evidence>
<dbReference type="Pfam" id="PF05698">
    <property type="entry name" value="Trigger_C"/>
    <property type="match status" value="1"/>
</dbReference>
<keyword evidence="5 11" id="KW-0132">Cell division</keyword>
<dbReference type="InterPro" id="IPR027304">
    <property type="entry name" value="Trigger_fact/SurA_dom_sf"/>
</dbReference>
<evidence type="ECO:0000313" key="15">
    <source>
        <dbReference type="EMBL" id="OGI41933.1"/>
    </source>
</evidence>
<evidence type="ECO:0000256" key="8">
    <source>
        <dbReference type="ARBA" id="ARBA00023235"/>
    </source>
</evidence>
<dbReference type="Proteomes" id="UP000177925">
    <property type="component" value="Unassembled WGS sequence"/>
</dbReference>
<dbReference type="InterPro" id="IPR005215">
    <property type="entry name" value="Trig_fac"/>
</dbReference>
<dbReference type="InterPro" id="IPR046357">
    <property type="entry name" value="PPIase_dom_sf"/>
</dbReference>
<dbReference type="FunFam" id="3.10.50.40:FF:000001">
    <property type="entry name" value="Trigger factor"/>
    <property type="match status" value="1"/>
</dbReference>
<accession>A0A1F6T9Y4</accession>
<dbReference type="GO" id="GO:0051083">
    <property type="term" value="P:'de novo' cotranslational protein folding"/>
    <property type="evidence" value="ECO:0007669"/>
    <property type="project" value="TreeGrafter"/>
</dbReference>
<keyword evidence="6 11" id="KW-0697">Rotamase</keyword>
<comment type="caution">
    <text evidence="15">The sequence shown here is derived from an EMBL/GenBank/DDBJ whole genome shotgun (WGS) entry which is preliminary data.</text>
</comment>
<dbReference type="InterPro" id="IPR037041">
    <property type="entry name" value="Trigger_fac_C_sf"/>
</dbReference>
<evidence type="ECO:0000256" key="6">
    <source>
        <dbReference type="ARBA" id="ARBA00023110"/>
    </source>
</evidence>
<evidence type="ECO:0000256" key="2">
    <source>
        <dbReference type="ARBA" id="ARBA00005464"/>
    </source>
</evidence>
<dbReference type="GO" id="GO:0043335">
    <property type="term" value="P:protein unfolding"/>
    <property type="evidence" value="ECO:0007669"/>
    <property type="project" value="TreeGrafter"/>
</dbReference>
<evidence type="ECO:0000256" key="12">
    <source>
        <dbReference type="PROSITE-ProRule" id="PRU00277"/>
    </source>
</evidence>
<gene>
    <name evidence="11" type="primary">tig</name>
    <name evidence="15" type="ORF">A2150_08645</name>
</gene>
<keyword evidence="8 11" id="KW-0413">Isomerase</keyword>
<evidence type="ECO:0000313" key="16">
    <source>
        <dbReference type="Proteomes" id="UP000177925"/>
    </source>
</evidence>
<dbReference type="Gene3D" id="3.10.50.40">
    <property type="match status" value="1"/>
</dbReference>
<dbReference type="GO" id="GO:0051301">
    <property type="term" value="P:cell division"/>
    <property type="evidence" value="ECO:0007669"/>
    <property type="project" value="UniProtKB-KW"/>
</dbReference>
<dbReference type="SUPFAM" id="SSF109998">
    <property type="entry name" value="Triger factor/SurA peptide-binding domain-like"/>
    <property type="match status" value="1"/>
</dbReference>
<dbReference type="GO" id="GO:0043022">
    <property type="term" value="F:ribosome binding"/>
    <property type="evidence" value="ECO:0007669"/>
    <property type="project" value="TreeGrafter"/>
</dbReference>
<dbReference type="SUPFAM" id="SSF54534">
    <property type="entry name" value="FKBP-like"/>
    <property type="match status" value="1"/>
</dbReference>